<organism evidence="11 12">
    <name type="scientific">Polarella glacialis</name>
    <name type="common">Dinoflagellate</name>
    <dbReference type="NCBI Taxonomy" id="89957"/>
    <lineage>
        <taxon>Eukaryota</taxon>
        <taxon>Sar</taxon>
        <taxon>Alveolata</taxon>
        <taxon>Dinophyceae</taxon>
        <taxon>Suessiales</taxon>
        <taxon>Suessiaceae</taxon>
        <taxon>Polarella</taxon>
    </lineage>
</organism>
<keyword evidence="7" id="KW-1133">Transmembrane helix</keyword>
<proteinExistence type="inferred from homology"/>
<keyword evidence="3 10" id="KW-0328">Glycosyltransferase</keyword>
<evidence type="ECO:0000256" key="8">
    <source>
        <dbReference type="ARBA" id="ARBA00023034"/>
    </source>
</evidence>
<dbReference type="PANTHER" id="PTHR11214:SF3">
    <property type="entry name" value="BETA-1,3-GALACTOSYLTRANSFERASE 6"/>
    <property type="match status" value="1"/>
</dbReference>
<dbReference type="InterPro" id="IPR002659">
    <property type="entry name" value="Glyco_trans_31"/>
</dbReference>
<dbReference type="Proteomes" id="UP000654075">
    <property type="component" value="Unassembled WGS sequence"/>
</dbReference>
<accession>A0A813GG11</accession>
<keyword evidence="12" id="KW-1185">Reference proteome</keyword>
<dbReference type="OrthoDB" id="5512589at2759"/>
<dbReference type="EC" id="2.4.1.-" evidence="10"/>
<comment type="similarity">
    <text evidence="2 10">Belongs to the glycosyltransferase 31 family.</text>
</comment>
<protein>
    <recommendedName>
        <fullName evidence="10">Hexosyltransferase</fullName>
        <ecNumber evidence="10">2.4.1.-</ecNumber>
    </recommendedName>
</protein>
<reference evidence="11" key="1">
    <citation type="submission" date="2021-02" db="EMBL/GenBank/DDBJ databases">
        <authorList>
            <person name="Dougan E. K."/>
            <person name="Rhodes N."/>
            <person name="Thang M."/>
            <person name="Chan C."/>
        </authorList>
    </citation>
    <scope>NUCLEOTIDE SEQUENCE</scope>
</reference>
<evidence type="ECO:0000256" key="2">
    <source>
        <dbReference type="ARBA" id="ARBA00008661"/>
    </source>
</evidence>
<dbReference type="PANTHER" id="PTHR11214">
    <property type="entry name" value="BETA-1,3-N-ACETYLGLUCOSAMINYLTRANSFERASE"/>
    <property type="match status" value="1"/>
</dbReference>
<evidence type="ECO:0000256" key="9">
    <source>
        <dbReference type="ARBA" id="ARBA00023136"/>
    </source>
</evidence>
<dbReference type="GO" id="GO:0016758">
    <property type="term" value="F:hexosyltransferase activity"/>
    <property type="evidence" value="ECO:0007669"/>
    <property type="project" value="InterPro"/>
</dbReference>
<dbReference type="EMBL" id="CAJNNV010028592">
    <property type="protein sequence ID" value="CAE8625149.1"/>
    <property type="molecule type" value="Genomic_DNA"/>
</dbReference>
<comment type="caution">
    <text evidence="11">The sequence shown here is derived from an EMBL/GenBank/DDBJ whole genome shotgun (WGS) entry which is preliminary data.</text>
</comment>
<name>A0A813GG11_POLGL</name>
<keyword evidence="6" id="KW-0735">Signal-anchor</keyword>
<evidence type="ECO:0000256" key="7">
    <source>
        <dbReference type="ARBA" id="ARBA00022989"/>
    </source>
</evidence>
<evidence type="ECO:0000313" key="12">
    <source>
        <dbReference type="Proteomes" id="UP000654075"/>
    </source>
</evidence>
<dbReference type="AlphaFoldDB" id="A0A813GG11"/>
<evidence type="ECO:0000256" key="3">
    <source>
        <dbReference type="ARBA" id="ARBA00022676"/>
    </source>
</evidence>
<evidence type="ECO:0000256" key="4">
    <source>
        <dbReference type="ARBA" id="ARBA00022679"/>
    </source>
</evidence>
<evidence type="ECO:0000256" key="10">
    <source>
        <dbReference type="RuleBase" id="RU363063"/>
    </source>
</evidence>
<gene>
    <name evidence="11" type="ORF">PGLA1383_LOCUS42181</name>
</gene>
<comment type="subcellular location">
    <subcellularLocation>
        <location evidence="1 10">Golgi apparatus membrane</location>
        <topology evidence="1 10">Single-pass type II membrane protein</topology>
    </subcellularLocation>
</comment>
<keyword evidence="9" id="KW-0472">Membrane</keyword>
<dbReference type="GO" id="GO:0000139">
    <property type="term" value="C:Golgi membrane"/>
    <property type="evidence" value="ECO:0007669"/>
    <property type="project" value="UniProtKB-SubCell"/>
</dbReference>
<evidence type="ECO:0000256" key="6">
    <source>
        <dbReference type="ARBA" id="ARBA00022968"/>
    </source>
</evidence>
<evidence type="ECO:0000256" key="1">
    <source>
        <dbReference type="ARBA" id="ARBA00004323"/>
    </source>
</evidence>
<evidence type="ECO:0000313" key="11">
    <source>
        <dbReference type="EMBL" id="CAE8625149.1"/>
    </source>
</evidence>
<keyword evidence="5" id="KW-0812">Transmembrane</keyword>
<dbReference type="Pfam" id="PF01762">
    <property type="entry name" value="Galactosyl_T"/>
    <property type="match status" value="1"/>
</dbReference>
<keyword evidence="4" id="KW-0808">Transferase</keyword>
<dbReference type="Gene3D" id="3.90.550.50">
    <property type="match status" value="1"/>
</dbReference>
<evidence type="ECO:0000256" key="5">
    <source>
        <dbReference type="ARBA" id="ARBA00022692"/>
    </source>
</evidence>
<keyword evidence="8 10" id="KW-0333">Golgi apparatus</keyword>
<sequence>MKHSALQSGAVRAKFVVGFPEHSEVAKAPGGADVEDEIKSRPDEFLRVNVSERYGNLVIKTLRLLSWFAAEGKATFLLKLDDDSFPHIASLIHVLQAEKSQAVYGGFFFRCDPLRRGETALPLFTTHPPFATGAAYFLSKGAVQGLVAQHGRDEPQQLLRFVGEDVMMASWLLTLPMVDFRPVPATTFGSSADDVISINLKPGHLDCLWQQGVGGNRLAAKTCDARFGPSGAVHRSSTGVITVGRISEADHSKLKGTCRPVHMVFLQSVAAVRAVVGGIVGPVVGPAMS</sequence>